<gene>
    <name evidence="4" type="ORF">SAMN06296036_104308</name>
</gene>
<proteinExistence type="predicted"/>
<dbReference type="PANTHER" id="PTHR44591">
    <property type="entry name" value="STRESS RESPONSE REGULATOR PROTEIN 1"/>
    <property type="match status" value="1"/>
</dbReference>
<keyword evidence="5" id="KW-1185">Reference proteome</keyword>
<feature type="modified residue" description="4-aspartylphosphate" evidence="2">
    <location>
        <position position="53"/>
    </location>
</feature>
<dbReference type="STRING" id="1513793.SAMN06296036_104308"/>
<reference evidence="5" key="1">
    <citation type="submission" date="2017-04" db="EMBL/GenBank/DDBJ databases">
        <authorList>
            <person name="Varghese N."/>
            <person name="Submissions S."/>
        </authorList>
    </citation>
    <scope>NUCLEOTIDE SEQUENCE [LARGE SCALE GENOMIC DNA]</scope>
    <source>
        <strain evidence="5">RKEM611</strain>
    </source>
</reference>
<evidence type="ECO:0000256" key="1">
    <source>
        <dbReference type="ARBA" id="ARBA00022553"/>
    </source>
</evidence>
<dbReference type="Pfam" id="PF00072">
    <property type="entry name" value="Response_reg"/>
    <property type="match status" value="1"/>
</dbReference>
<dbReference type="Proteomes" id="UP000192907">
    <property type="component" value="Unassembled WGS sequence"/>
</dbReference>
<dbReference type="InterPro" id="IPR050595">
    <property type="entry name" value="Bact_response_regulator"/>
</dbReference>
<dbReference type="InterPro" id="IPR001789">
    <property type="entry name" value="Sig_transdc_resp-reg_receiver"/>
</dbReference>
<protein>
    <submittedName>
        <fullName evidence="4">Two-component system, chemotaxis family, response regulator CheY</fullName>
    </submittedName>
</protein>
<dbReference type="SUPFAM" id="SSF52172">
    <property type="entry name" value="CheY-like"/>
    <property type="match status" value="1"/>
</dbReference>
<dbReference type="AlphaFoldDB" id="A0A1Y6BH03"/>
<evidence type="ECO:0000256" key="2">
    <source>
        <dbReference type="PROSITE-ProRule" id="PRU00169"/>
    </source>
</evidence>
<dbReference type="InterPro" id="IPR011006">
    <property type="entry name" value="CheY-like_superfamily"/>
</dbReference>
<dbReference type="GO" id="GO:0000160">
    <property type="term" value="P:phosphorelay signal transduction system"/>
    <property type="evidence" value="ECO:0007669"/>
    <property type="project" value="InterPro"/>
</dbReference>
<dbReference type="PROSITE" id="PS50110">
    <property type="entry name" value="RESPONSE_REGULATORY"/>
    <property type="match status" value="1"/>
</dbReference>
<dbReference type="Gene3D" id="3.40.50.2300">
    <property type="match status" value="1"/>
</dbReference>
<accession>A0A1Y6BH03</accession>
<dbReference type="PANTHER" id="PTHR44591:SF25">
    <property type="entry name" value="CHEMOTAXIS TWO-COMPONENT RESPONSE REGULATOR"/>
    <property type="match status" value="1"/>
</dbReference>
<name>A0A1Y6BH03_9BACT</name>
<feature type="domain" description="Response regulatory" evidence="3">
    <location>
        <begin position="3"/>
        <end position="120"/>
    </location>
</feature>
<dbReference type="SMART" id="SM00448">
    <property type="entry name" value="REC"/>
    <property type="match status" value="1"/>
</dbReference>
<evidence type="ECO:0000313" key="4">
    <source>
        <dbReference type="EMBL" id="SMF08640.1"/>
    </source>
</evidence>
<keyword evidence="1 2" id="KW-0597">Phosphoprotein</keyword>
<evidence type="ECO:0000259" key="3">
    <source>
        <dbReference type="PROSITE" id="PS50110"/>
    </source>
</evidence>
<evidence type="ECO:0000313" key="5">
    <source>
        <dbReference type="Proteomes" id="UP000192907"/>
    </source>
</evidence>
<dbReference type="EMBL" id="FWZT01000004">
    <property type="protein sequence ID" value="SMF08640.1"/>
    <property type="molecule type" value="Genomic_DNA"/>
</dbReference>
<dbReference type="OrthoDB" id="9801101at2"/>
<sequence>MAKILIVDDSETLRDQLRDVIEKAGHQVVEGHHGRHGCEVAEANQDIDLIISDFNMPELDGISMIKRIKEQAQFKETPAFMLTTESTKELMQQGKEAGVMAWIVKPFDEEEIIEAIDAVLEDAA</sequence>
<dbReference type="RefSeq" id="WP_132316458.1">
    <property type="nucleotide sequence ID" value="NZ_FWZT01000004.1"/>
</dbReference>
<organism evidence="4 5">
    <name type="scientific">Pseudobacteriovorax antillogorgiicola</name>
    <dbReference type="NCBI Taxonomy" id="1513793"/>
    <lineage>
        <taxon>Bacteria</taxon>
        <taxon>Pseudomonadati</taxon>
        <taxon>Bdellovibrionota</taxon>
        <taxon>Oligoflexia</taxon>
        <taxon>Oligoflexales</taxon>
        <taxon>Pseudobacteriovoracaceae</taxon>
        <taxon>Pseudobacteriovorax</taxon>
    </lineage>
</organism>